<sequence length="332" mass="34332">MRRTLATLGAVLLTLGVAACGSDDDGGGGGGGAAATSGGGGQETVTLRVGVLPIANLAPLYVAQNEGLFEEQGIEVETLVQAGGAEVVTSLVSGGIDVGWSATTGTVISAARGLPIRIVAPGTIGPEDDAEPSGSPLAVRGDSPIQTVEDLAGKRIAVNTLANLADITMRAGLDNLGVDSSTIQFVEIPFPDMPAALETGQVDAAVTSEPFFTQVVQNGGRFIFDPFYATRPGLPTGHWVATSEYAEGNPDVIERFNAAILEANEFSNENPEAVHEAIGGYTQIPPAVIENINISTWSTDVDVEGLRTVEEITREYGPEGLPEVDVESLVFE</sequence>
<dbReference type="AlphaFoldDB" id="A0A7K3VV61"/>
<feature type="chain" id="PRO_5029834074" evidence="4">
    <location>
        <begin position="20"/>
        <end position="332"/>
    </location>
</feature>
<dbReference type="GO" id="GO:0042597">
    <property type="term" value="C:periplasmic space"/>
    <property type="evidence" value="ECO:0007669"/>
    <property type="project" value="UniProtKB-SubCell"/>
</dbReference>
<comment type="subcellular location">
    <subcellularLocation>
        <location evidence="1">Periplasm</location>
    </subcellularLocation>
</comment>
<proteinExistence type="inferred from homology"/>
<name>A0A7K3VV61_9ACTN</name>
<dbReference type="PROSITE" id="PS51257">
    <property type="entry name" value="PROKAR_LIPOPROTEIN"/>
    <property type="match status" value="1"/>
</dbReference>
<feature type="domain" description="Solute-binding protein family 3/N-terminal" evidence="5">
    <location>
        <begin position="46"/>
        <end position="269"/>
    </location>
</feature>
<evidence type="ECO:0000256" key="4">
    <source>
        <dbReference type="SAM" id="SignalP"/>
    </source>
</evidence>
<protein>
    <submittedName>
        <fullName evidence="6">ABC transporter substrate-binding protein</fullName>
    </submittedName>
</protein>
<evidence type="ECO:0000313" key="6">
    <source>
        <dbReference type="EMBL" id="NEK56521.1"/>
    </source>
</evidence>
<keyword evidence="3 4" id="KW-0732">Signal</keyword>
<dbReference type="RefSeq" id="WP_163479700.1">
    <property type="nucleotide sequence ID" value="NZ_JAAGWF010000002.1"/>
</dbReference>
<gene>
    <name evidence="6" type="ORF">GCU56_01355</name>
</gene>
<dbReference type="PANTHER" id="PTHR30024:SF47">
    <property type="entry name" value="TAURINE-BINDING PERIPLASMIC PROTEIN"/>
    <property type="match status" value="1"/>
</dbReference>
<evidence type="ECO:0000256" key="3">
    <source>
        <dbReference type="ARBA" id="ARBA00022729"/>
    </source>
</evidence>
<evidence type="ECO:0000313" key="7">
    <source>
        <dbReference type="Proteomes" id="UP000470246"/>
    </source>
</evidence>
<evidence type="ECO:0000256" key="2">
    <source>
        <dbReference type="ARBA" id="ARBA00010742"/>
    </source>
</evidence>
<organism evidence="6 7">
    <name type="scientific">Geodermatophilus sabuli</name>
    <dbReference type="NCBI Taxonomy" id="1564158"/>
    <lineage>
        <taxon>Bacteria</taxon>
        <taxon>Bacillati</taxon>
        <taxon>Actinomycetota</taxon>
        <taxon>Actinomycetes</taxon>
        <taxon>Geodermatophilales</taxon>
        <taxon>Geodermatophilaceae</taxon>
        <taxon>Geodermatophilus</taxon>
    </lineage>
</organism>
<feature type="signal peptide" evidence="4">
    <location>
        <begin position="1"/>
        <end position="19"/>
    </location>
</feature>
<comment type="caution">
    <text evidence="6">The sequence shown here is derived from an EMBL/GenBank/DDBJ whole genome shotgun (WGS) entry which is preliminary data.</text>
</comment>
<comment type="similarity">
    <text evidence="2">Belongs to the bacterial solute-binding protein SsuA/TauA family.</text>
</comment>
<evidence type="ECO:0000259" key="5">
    <source>
        <dbReference type="SMART" id="SM00062"/>
    </source>
</evidence>
<accession>A0A7K3VV61</accession>
<dbReference type="InterPro" id="IPR015168">
    <property type="entry name" value="SsuA/THI5"/>
</dbReference>
<evidence type="ECO:0000256" key="1">
    <source>
        <dbReference type="ARBA" id="ARBA00004418"/>
    </source>
</evidence>
<dbReference type="Gene3D" id="3.40.190.10">
    <property type="entry name" value="Periplasmic binding protein-like II"/>
    <property type="match status" value="2"/>
</dbReference>
<dbReference type="Pfam" id="PF09084">
    <property type="entry name" value="NMT1"/>
    <property type="match status" value="1"/>
</dbReference>
<dbReference type="EMBL" id="JAAGWF010000002">
    <property type="protein sequence ID" value="NEK56521.1"/>
    <property type="molecule type" value="Genomic_DNA"/>
</dbReference>
<dbReference type="Proteomes" id="UP000470246">
    <property type="component" value="Unassembled WGS sequence"/>
</dbReference>
<dbReference type="SMART" id="SM00062">
    <property type="entry name" value="PBPb"/>
    <property type="match status" value="1"/>
</dbReference>
<dbReference type="SUPFAM" id="SSF53850">
    <property type="entry name" value="Periplasmic binding protein-like II"/>
    <property type="match status" value="1"/>
</dbReference>
<reference evidence="6 7" key="1">
    <citation type="submission" date="2020-02" db="EMBL/GenBank/DDBJ databases">
        <title>Geodermatophilus sabuli CPCC 205279 I12A-02694.</title>
        <authorList>
            <person name="Jiang Z."/>
        </authorList>
    </citation>
    <scope>NUCLEOTIDE SEQUENCE [LARGE SCALE GENOMIC DNA]</scope>
    <source>
        <strain evidence="6 7">I12A-02694</strain>
    </source>
</reference>
<dbReference type="PANTHER" id="PTHR30024">
    <property type="entry name" value="ALIPHATIC SULFONATES-BINDING PROTEIN-RELATED"/>
    <property type="match status" value="1"/>
</dbReference>
<dbReference type="InterPro" id="IPR001638">
    <property type="entry name" value="Solute-binding_3/MltF_N"/>
</dbReference>
<keyword evidence="7" id="KW-1185">Reference proteome</keyword>